<protein>
    <submittedName>
        <fullName evidence="2">Zinc ribbon domain-containing protein</fullName>
    </submittedName>
</protein>
<keyword evidence="3" id="KW-1185">Reference proteome</keyword>
<evidence type="ECO:0000256" key="1">
    <source>
        <dbReference type="SAM" id="Phobius"/>
    </source>
</evidence>
<keyword evidence="1" id="KW-0472">Membrane</keyword>
<feature type="transmembrane region" description="Helical" evidence="1">
    <location>
        <begin position="63"/>
        <end position="83"/>
    </location>
</feature>
<proteinExistence type="predicted"/>
<sequence>MPGGRSVRCTTCDRVIDEDVRVCPHCGELQPSPILAAALGGLGAASMLFGVPLAAFSVGLSRWIGFALAVVGIGLAFGGYTSYLDAKARRRG</sequence>
<evidence type="ECO:0000313" key="3">
    <source>
        <dbReference type="Proteomes" id="UP001596296"/>
    </source>
</evidence>
<dbReference type="Proteomes" id="UP001596296">
    <property type="component" value="Unassembled WGS sequence"/>
</dbReference>
<dbReference type="AlphaFoldDB" id="A0ABD5UV73"/>
<evidence type="ECO:0000313" key="2">
    <source>
        <dbReference type="EMBL" id="MFC6893402.1"/>
    </source>
</evidence>
<dbReference type="RefSeq" id="WP_379745050.1">
    <property type="nucleotide sequence ID" value="NZ_JBHSVN010000001.1"/>
</dbReference>
<dbReference type="EMBL" id="JBHSXL010000009">
    <property type="protein sequence ID" value="MFC6893402.1"/>
    <property type="molecule type" value="Genomic_DNA"/>
</dbReference>
<keyword evidence="1" id="KW-0812">Transmembrane</keyword>
<comment type="caution">
    <text evidence="2">The sequence shown here is derived from an EMBL/GenBank/DDBJ whole genome shotgun (WGS) entry which is preliminary data.</text>
</comment>
<gene>
    <name evidence="2" type="ORF">ACFQE9_12420</name>
</gene>
<feature type="transmembrane region" description="Helical" evidence="1">
    <location>
        <begin position="34"/>
        <end position="57"/>
    </location>
</feature>
<reference evidence="2 3" key="1">
    <citation type="journal article" date="2019" name="Int. J. Syst. Evol. Microbiol.">
        <title>The Global Catalogue of Microorganisms (GCM) 10K type strain sequencing project: providing services to taxonomists for standard genome sequencing and annotation.</title>
        <authorList>
            <consortium name="The Broad Institute Genomics Platform"/>
            <consortium name="The Broad Institute Genome Sequencing Center for Infectious Disease"/>
            <person name="Wu L."/>
            <person name="Ma J."/>
        </authorList>
    </citation>
    <scope>NUCLEOTIDE SEQUENCE [LARGE SCALE GENOMIC DNA]</scope>
    <source>
        <strain evidence="2 3">SKJ47</strain>
    </source>
</reference>
<name>A0ABD5UV73_9EURY</name>
<keyword evidence="1" id="KW-1133">Transmembrane helix</keyword>
<accession>A0ABD5UV73</accession>
<organism evidence="2 3">
    <name type="scientific">Halopenitus salinus</name>
    <dbReference type="NCBI Taxonomy" id="1198295"/>
    <lineage>
        <taxon>Archaea</taxon>
        <taxon>Methanobacteriati</taxon>
        <taxon>Methanobacteriota</taxon>
        <taxon>Stenosarchaea group</taxon>
        <taxon>Halobacteria</taxon>
        <taxon>Halobacteriales</taxon>
        <taxon>Haloferacaceae</taxon>
        <taxon>Halopenitus</taxon>
    </lineage>
</organism>